<comment type="similarity">
    <text evidence="1">Belongs to the peptidase U62 family.</text>
</comment>
<dbReference type="RefSeq" id="WP_070402134.1">
    <property type="nucleotide sequence ID" value="NZ_BJVW01000002.1"/>
</dbReference>
<accession>A0A1D8URV8</accession>
<protein>
    <submittedName>
        <fullName evidence="5">Modulator protein</fullName>
    </submittedName>
</protein>
<dbReference type="SUPFAM" id="SSF111283">
    <property type="entry name" value="Putative modulator of DNA gyrase, PmbA/TldD"/>
    <property type="match status" value="1"/>
</dbReference>
<organism evidence="5 6">
    <name type="scientific">Kozakia baliensis</name>
    <dbReference type="NCBI Taxonomy" id="153496"/>
    <lineage>
        <taxon>Bacteria</taxon>
        <taxon>Pseudomonadati</taxon>
        <taxon>Pseudomonadota</taxon>
        <taxon>Alphaproteobacteria</taxon>
        <taxon>Acetobacterales</taxon>
        <taxon>Acetobacteraceae</taxon>
        <taxon>Kozakia</taxon>
    </lineage>
</organism>
<dbReference type="OrthoDB" id="9803618at2"/>
<evidence type="ECO:0000259" key="2">
    <source>
        <dbReference type="Pfam" id="PF01523"/>
    </source>
</evidence>
<dbReference type="InterPro" id="IPR047657">
    <property type="entry name" value="PmbA"/>
</dbReference>
<dbReference type="Pfam" id="PF19289">
    <property type="entry name" value="PmbA_TldD_3rd"/>
    <property type="match status" value="1"/>
</dbReference>
<dbReference type="Pfam" id="PF19290">
    <property type="entry name" value="PmbA_TldD_2nd"/>
    <property type="match status" value="1"/>
</dbReference>
<dbReference type="eggNOG" id="COG0312">
    <property type="taxonomic scope" value="Bacteria"/>
</dbReference>
<sequence length="446" mass="46934">MTADPQLLQELLKTARKCGADRADAMLVSSTAISALCRKGVPEGMEHSETTGLGLRVFVGQRAAIVSATELTPGRFEQLAQQAVAMARVVPEDRYAGLGDPATQGIADIAALDIVDTHAAPDLPALLTRARMAEEAALAVNGVTNTNGASASYGRMDVALADSQGFAGNYARTSHSTSVSVLAGEGAQMQRDYAGHSVVHLSDLDDAETLGREAGERAVQRLNPTKPRTGQFPIVYDKRVSGSLLSHLAGAINGAAIARGTSFLAKKRGGRILPLGLSVIDDPLRHRGMRSRPFDAEGFRAAPLNLVEDGILTEWVLDSRSARQLGLTSNGRASRGTGSSPSPSISNLYLSGGDIPFDDLLSDIREGILINELMGSSVNGLTGDYSRGASGFMIRDGKIAEPVAELTIAGNLIDMFQQIRAADDLEFRRGVDAPTIRIDGMSIAGA</sequence>
<dbReference type="Pfam" id="PF01523">
    <property type="entry name" value="PmbA_TldD_1st"/>
    <property type="match status" value="1"/>
</dbReference>
<evidence type="ECO:0000259" key="3">
    <source>
        <dbReference type="Pfam" id="PF19289"/>
    </source>
</evidence>
<dbReference type="AlphaFoldDB" id="A0A1D8URV8"/>
<dbReference type="Gene3D" id="3.30.2290.10">
    <property type="entry name" value="PmbA/TldD superfamily"/>
    <property type="match status" value="1"/>
</dbReference>
<dbReference type="InterPro" id="IPR045569">
    <property type="entry name" value="Metalloprtase-TldD/E_C"/>
</dbReference>
<proteinExistence type="inferred from homology"/>
<keyword evidence="6" id="KW-1185">Reference proteome</keyword>
<dbReference type="EMBL" id="CP014674">
    <property type="protein sequence ID" value="AOX16360.1"/>
    <property type="molecule type" value="Genomic_DNA"/>
</dbReference>
<feature type="domain" description="Metalloprotease TldD/E central" evidence="4">
    <location>
        <begin position="121"/>
        <end position="222"/>
    </location>
</feature>
<evidence type="ECO:0000259" key="4">
    <source>
        <dbReference type="Pfam" id="PF19290"/>
    </source>
</evidence>
<dbReference type="PANTHER" id="PTHR43421">
    <property type="entry name" value="METALLOPROTEASE PMBA"/>
    <property type="match status" value="1"/>
</dbReference>
<feature type="domain" description="Metalloprotease TldD/E C-terminal" evidence="3">
    <location>
        <begin position="229"/>
        <end position="445"/>
    </location>
</feature>
<gene>
    <name evidence="5" type="ORF">A0U89_03620</name>
</gene>
<evidence type="ECO:0000313" key="5">
    <source>
        <dbReference type="EMBL" id="AOX16360.1"/>
    </source>
</evidence>
<dbReference type="InterPro" id="IPR036059">
    <property type="entry name" value="TldD/PmbA_sf"/>
</dbReference>
<dbReference type="PANTHER" id="PTHR43421:SF1">
    <property type="entry name" value="METALLOPROTEASE PMBA"/>
    <property type="match status" value="1"/>
</dbReference>
<evidence type="ECO:0000256" key="1">
    <source>
        <dbReference type="ARBA" id="ARBA00005836"/>
    </source>
</evidence>
<dbReference type="GO" id="GO:0008237">
    <property type="term" value="F:metallopeptidase activity"/>
    <property type="evidence" value="ECO:0007669"/>
    <property type="project" value="InterPro"/>
</dbReference>
<dbReference type="InterPro" id="IPR002510">
    <property type="entry name" value="Metalloprtase-TldD/E_N"/>
</dbReference>
<reference evidence="5 6" key="1">
    <citation type="journal article" date="2016" name="Microb. Cell Fact.">
        <title>Dissection of exopolysaccharide biosynthesis in Kozakia baliensis.</title>
        <authorList>
            <person name="Brandt J.U."/>
            <person name="Jakob F."/>
            <person name="Behr J."/>
            <person name="Geissler A.J."/>
            <person name="Vogel R.F."/>
        </authorList>
    </citation>
    <scope>NUCLEOTIDE SEQUENCE [LARGE SCALE GENOMIC DNA]</scope>
    <source>
        <strain evidence="5 6">DSM 14400</strain>
    </source>
</reference>
<feature type="domain" description="Metalloprotease TldD/E N-terminal" evidence="2">
    <location>
        <begin position="23"/>
        <end position="87"/>
    </location>
</feature>
<dbReference type="InterPro" id="IPR045570">
    <property type="entry name" value="Metalloprtase-TldD/E_cen_dom"/>
</dbReference>
<dbReference type="Proteomes" id="UP000179145">
    <property type="component" value="Chromosome"/>
</dbReference>
<name>A0A1D8URV8_9PROT</name>
<dbReference type="KEGG" id="kba:A0U89_03620"/>
<evidence type="ECO:0000313" key="6">
    <source>
        <dbReference type="Proteomes" id="UP000179145"/>
    </source>
</evidence>
<dbReference type="STRING" id="153496.A0U89_03620"/>
<dbReference type="InterPro" id="IPR035068">
    <property type="entry name" value="TldD/PmbA_N"/>
</dbReference>
<dbReference type="GO" id="GO:0006508">
    <property type="term" value="P:proteolysis"/>
    <property type="evidence" value="ECO:0007669"/>
    <property type="project" value="InterPro"/>
</dbReference>
<dbReference type="GO" id="GO:0005829">
    <property type="term" value="C:cytosol"/>
    <property type="evidence" value="ECO:0007669"/>
    <property type="project" value="TreeGrafter"/>
</dbReference>